<dbReference type="Proteomes" id="UP000019141">
    <property type="component" value="Unassembled WGS sequence"/>
</dbReference>
<proteinExistence type="predicted"/>
<name>W4LTT0_ENTF1</name>
<sequence>MEGLIKRFDLIFCPFVGALLILLLLLIFRFWRVGQSAPEMPKPSRRKREPKPFAGYICKYEAGLRQQLTLLQMYHNFILLQAYMY</sequence>
<dbReference type="HOGENOM" id="CLU_2506539_0_0_7"/>
<comment type="caution">
    <text evidence="1">The sequence shown here is derived from an EMBL/GenBank/DDBJ whole genome shotgun (WGS) entry which is preliminary data.</text>
</comment>
<reference evidence="1 2" key="1">
    <citation type="journal article" date="2014" name="Nature">
        <title>An environmental bacterial taxon with a large and distinct metabolic repertoire.</title>
        <authorList>
            <person name="Wilson M.C."/>
            <person name="Mori T."/>
            <person name="Ruckert C."/>
            <person name="Uria A.R."/>
            <person name="Helf M.J."/>
            <person name="Takada K."/>
            <person name="Gernert C."/>
            <person name="Steffens U.A."/>
            <person name="Heycke N."/>
            <person name="Schmitt S."/>
            <person name="Rinke C."/>
            <person name="Helfrich E.J."/>
            <person name="Brachmann A.O."/>
            <person name="Gurgui C."/>
            <person name="Wakimoto T."/>
            <person name="Kracht M."/>
            <person name="Crusemann M."/>
            <person name="Hentschel U."/>
            <person name="Abe I."/>
            <person name="Matsunaga S."/>
            <person name="Kalinowski J."/>
            <person name="Takeyama H."/>
            <person name="Piel J."/>
        </authorList>
    </citation>
    <scope>NUCLEOTIDE SEQUENCE [LARGE SCALE GENOMIC DNA]</scope>
    <source>
        <strain evidence="2">TSY1</strain>
    </source>
</reference>
<evidence type="ECO:0000313" key="1">
    <source>
        <dbReference type="EMBL" id="ETX00817.1"/>
    </source>
</evidence>
<gene>
    <name evidence="1" type="ORF">ETSY1_09805</name>
</gene>
<dbReference type="AlphaFoldDB" id="W4LTT0"/>
<keyword evidence="2" id="KW-1185">Reference proteome</keyword>
<accession>W4LTT0</accession>
<protein>
    <submittedName>
        <fullName evidence="1">Uncharacterized protein</fullName>
    </submittedName>
</protein>
<dbReference type="EMBL" id="AZHW01000300">
    <property type="protein sequence ID" value="ETX00817.1"/>
    <property type="molecule type" value="Genomic_DNA"/>
</dbReference>
<evidence type="ECO:0000313" key="2">
    <source>
        <dbReference type="Proteomes" id="UP000019141"/>
    </source>
</evidence>
<organism evidence="1 2">
    <name type="scientific">Entotheonella factor</name>
    <dbReference type="NCBI Taxonomy" id="1429438"/>
    <lineage>
        <taxon>Bacteria</taxon>
        <taxon>Pseudomonadati</taxon>
        <taxon>Nitrospinota/Tectimicrobiota group</taxon>
        <taxon>Candidatus Tectimicrobiota</taxon>
        <taxon>Candidatus Entotheonellia</taxon>
        <taxon>Candidatus Entotheonellales</taxon>
        <taxon>Candidatus Entotheonellaceae</taxon>
        <taxon>Candidatus Entotheonella</taxon>
    </lineage>
</organism>